<dbReference type="InterPro" id="IPR003615">
    <property type="entry name" value="HNH_nuc"/>
</dbReference>
<proteinExistence type="predicted"/>
<protein>
    <recommendedName>
        <fullName evidence="2">HNH nuclease domain-containing protein</fullName>
    </recommendedName>
</protein>
<dbReference type="OMA" id="MFQYSAW"/>
<evidence type="ECO:0000259" key="2">
    <source>
        <dbReference type="Pfam" id="PF13391"/>
    </source>
</evidence>
<name>A0A1B8A4E2_FUSPO</name>
<dbReference type="Proteomes" id="UP000091967">
    <property type="component" value="Unassembled WGS sequence"/>
</dbReference>
<dbReference type="AlphaFoldDB" id="A0A1B8A4E2"/>
<dbReference type="STRING" id="36050.A0A1B8A4E2"/>
<evidence type="ECO:0000256" key="1">
    <source>
        <dbReference type="SAM" id="MobiDB-lite"/>
    </source>
</evidence>
<feature type="domain" description="HNH nuclease" evidence="2">
    <location>
        <begin position="168"/>
        <end position="235"/>
    </location>
</feature>
<feature type="region of interest" description="Disordered" evidence="1">
    <location>
        <begin position="339"/>
        <end position="360"/>
    </location>
</feature>
<keyword evidence="4" id="KW-1185">Reference proteome</keyword>
<comment type="caution">
    <text evidence="3">The sequence shown here is derived from an EMBL/GenBank/DDBJ whole genome shotgun (WGS) entry which is preliminary data.</text>
</comment>
<organism evidence="3 4">
    <name type="scientific">Fusarium poae</name>
    <dbReference type="NCBI Taxonomy" id="36050"/>
    <lineage>
        <taxon>Eukaryota</taxon>
        <taxon>Fungi</taxon>
        <taxon>Dikarya</taxon>
        <taxon>Ascomycota</taxon>
        <taxon>Pezizomycotina</taxon>
        <taxon>Sordariomycetes</taxon>
        <taxon>Hypocreomycetidae</taxon>
        <taxon>Hypocreales</taxon>
        <taxon>Nectriaceae</taxon>
        <taxon>Fusarium</taxon>
    </lineage>
</organism>
<evidence type="ECO:0000313" key="3">
    <source>
        <dbReference type="EMBL" id="OBS15335.1"/>
    </source>
</evidence>
<accession>A0A1B8A4E2</accession>
<feature type="compositionally biased region" description="Basic and acidic residues" evidence="1">
    <location>
        <begin position="400"/>
        <end position="412"/>
    </location>
</feature>
<sequence>MPLLRDPIDEPQALSGSSVSSGKRFVKIFHPGYHEPDQEQYDPNGDVLISLPALDDGGIHHDTAHTACAILAANRWDGYFSRDRSGTAKVDPPQDGILREKSYFFCLPSPSTSTSPDSTDHPYPVIARFGDWRFPHDDLPPIWRRLQEQLDVLEHAGAGTRTIGNGCCCLSNYVDGVEQAHLVPSSQSVWWSRNDMSQYCQTNLFSTDPMNGRANFLPLRCDIHRVFDERHFCFVPKIEGGDEESTPVPHLVGHVFNSTPGGQLPRLWHNRRLHALSSVVSVECLLARFAWTIFSPTVFRDFLYASSKSRRILTWDSGSRKHITESADPERCRRILAAARSRSESPKKRSRGGEGCNNDEVEEYDAHHDEISSDLDSGYCDDSWSRPPPDSWFSLPLTRATKDDTHGEVERGRTRKRKIDDTGDDDCIQKNHS</sequence>
<evidence type="ECO:0000313" key="4">
    <source>
        <dbReference type="Proteomes" id="UP000091967"/>
    </source>
</evidence>
<reference evidence="3 4" key="1">
    <citation type="submission" date="2016-06" db="EMBL/GenBank/DDBJ databases">
        <title>Living apart together: crosstalk between the core and supernumerary genomes in a fungal plant pathogen.</title>
        <authorList>
            <person name="Vanheule A."/>
            <person name="Audenaert K."/>
            <person name="Warris S."/>
            <person name="Van De Geest H."/>
            <person name="Schijlen E."/>
            <person name="Hofte M."/>
            <person name="De Saeger S."/>
            <person name="Haesaert G."/>
            <person name="Waalwijk C."/>
            <person name="Van Der Lee T."/>
        </authorList>
    </citation>
    <scope>NUCLEOTIDE SEQUENCE [LARGE SCALE GENOMIC DNA]</scope>
    <source>
        <strain evidence="3 4">2516</strain>
    </source>
</reference>
<dbReference type="Pfam" id="PF13391">
    <property type="entry name" value="HNH_2"/>
    <property type="match status" value="1"/>
</dbReference>
<dbReference type="EMBL" id="LYXU01000161">
    <property type="protein sequence ID" value="OBS15335.1"/>
    <property type="molecule type" value="Genomic_DNA"/>
</dbReference>
<gene>
    <name evidence="3" type="ORF">FPOA_13784</name>
</gene>
<feature type="region of interest" description="Disordered" evidence="1">
    <location>
        <begin position="379"/>
        <end position="433"/>
    </location>
</feature>